<feature type="region of interest" description="Disordered" evidence="5">
    <location>
        <begin position="211"/>
        <end position="243"/>
    </location>
</feature>
<dbReference type="SUPFAM" id="SSF57863">
    <property type="entry name" value="ArfGap/RecO-like zinc finger"/>
    <property type="match status" value="1"/>
</dbReference>
<evidence type="ECO:0000259" key="6">
    <source>
        <dbReference type="PROSITE" id="PS50115"/>
    </source>
</evidence>
<feature type="region of interest" description="Disordered" evidence="5">
    <location>
        <begin position="432"/>
        <end position="462"/>
    </location>
</feature>
<dbReference type="PANTHER" id="PTHR46085">
    <property type="entry name" value="ARFGAP/RECO-RELATED"/>
    <property type="match status" value="1"/>
</dbReference>
<evidence type="ECO:0000313" key="8">
    <source>
        <dbReference type="Proteomes" id="UP001159364"/>
    </source>
</evidence>
<dbReference type="EMBL" id="JAIWQS010000011">
    <property type="protein sequence ID" value="KAJ8751816.1"/>
    <property type="molecule type" value="Genomic_DNA"/>
</dbReference>
<feature type="domain" description="Arf-GAP" evidence="6">
    <location>
        <begin position="12"/>
        <end position="130"/>
    </location>
</feature>
<accession>A0AAV8SIK0</accession>
<dbReference type="InterPro" id="IPR001164">
    <property type="entry name" value="ArfGAP_dom"/>
</dbReference>
<name>A0AAV8SIK0_9ROSI</name>
<dbReference type="GO" id="GO:0005096">
    <property type="term" value="F:GTPase activator activity"/>
    <property type="evidence" value="ECO:0007669"/>
    <property type="project" value="InterPro"/>
</dbReference>
<dbReference type="SMART" id="SM00105">
    <property type="entry name" value="ArfGap"/>
    <property type="match status" value="1"/>
</dbReference>
<evidence type="ECO:0000256" key="2">
    <source>
        <dbReference type="ARBA" id="ARBA00022771"/>
    </source>
</evidence>
<sequence length="791" mass="85520">MGRKEKEEERIEGIIRGLLKLPENRRCINCNILGPQYVCTTFSTFVCMNCNVVHREFTHRVKSVSMSKFNAEEVSALQAAGNERARQIYFKEWNPQRNSYPDCSNLSKLRDFIKHVYVDRRYAGDNNQEKLLRMKSSNKEEFFESRMACAYHGGCRKSYCEDRCEKNERPGSRGRNDSYKNERSLYSQENSRYGNFKSTARFEVVDDRFRDGVQSGKKPDNYRLLHGESRDIKSTPGQSKNLNQSKSFMVRPFKPILGEKPLPLQVGKCSKLTDAKNPVGSAQNQRVSPSVSTTSSNGNPVEQKSKNADSLTGKNIDTKAPTEALEPQTHKKFSFSEGENSSHELSAKKIIPQAPKMTTLELLLLEFSVPTFPCNETEVSFGTNTSTTASGSNMASSAVPPGQMLMPLNSIGISDTASADNMIIHNVPPAALSGQKQQSSESVGGDSTTAPGGDMSAALEIDTGGNIPAGGISSGSHAGGTLSLLENLNSSAILTATNFPAQTFANGTPSAIGDVGIDSVSKVSNGLEVCGMQQYKPSVFAADDGSSTARQRTLKISTSDNQVKFGLCFIGAHGPDNAFAGHPSQDIPKTDPDSNSGAISPLVPVETKLNDRKKLPELVTAIYSPYSGSINSWQNGQSYSTEYGHQYYTNQMHTPAYLNPPKSTNPFDFNNETTPQQATTGNWPGAFPNTSAPQFPGQTSIFGHNSSGSIANISPSYGSAVLAHSSSVLPATSSGAYMEQKSPMYLLPSGPQQAGGNGADRMLFGAVQTTSGYSLRTNTTSMSLKGGNPFE</sequence>
<dbReference type="InterPro" id="IPR044820">
    <property type="entry name" value="AGD14-like"/>
</dbReference>
<dbReference type="InterPro" id="IPR038508">
    <property type="entry name" value="ArfGAP_dom_sf"/>
</dbReference>
<feature type="compositionally biased region" description="Basic and acidic residues" evidence="5">
    <location>
        <begin position="164"/>
        <end position="183"/>
    </location>
</feature>
<dbReference type="AlphaFoldDB" id="A0AAV8SIK0"/>
<feature type="compositionally biased region" description="Polar residues" evidence="5">
    <location>
        <begin position="434"/>
        <end position="450"/>
    </location>
</feature>
<dbReference type="Gene3D" id="1.10.220.150">
    <property type="entry name" value="Arf GTPase activating protein"/>
    <property type="match status" value="1"/>
</dbReference>
<keyword evidence="8" id="KW-1185">Reference proteome</keyword>
<feature type="compositionally biased region" description="Basic and acidic residues" evidence="5">
    <location>
        <begin position="211"/>
        <end position="233"/>
    </location>
</feature>
<feature type="region of interest" description="Disordered" evidence="5">
    <location>
        <begin position="581"/>
        <end position="601"/>
    </location>
</feature>
<comment type="caution">
    <text evidence="7">The sequence shown here is derived from an EMBL/GenBank/DDBJ whole genome shotgun (WGS) entry which is preliminary data.</text>
</comment>
<dbReference type="GO" id="GO:0008270">
    <property type="term" value="F:zinc ion binding"/>
    <property type="evidence" value="ECO:0007669"/>
    <property type="project" value="UniProtKB-KW"/>
</dbReference>
<dbReference type="InterPro" id="IPR037278">
    <property type="entry name" value="ARFGAP/RecO"/>
</dbReference>
<feature type="compositionally biased region" description="Polar residues" evidence="5">
    <location>
        <begin position="280"/>
        <end position="315"/>
    </location>
</feature>
<keyword evidence="1" id="KW-0479">Metal-binding</keyword>
<feature type="region of interest" description="Disordered" evidence="5">
    <location>
        <begin position="275"/>
        <end position="315"/>
    </location>
</feature>
<evidence type="ECO:0000256" key="4">
    <source>
        <dbReference type="PROSITE-ProRule" id="PRU00288"/>
    </source>
</evidence>
<proteinExistence type="predicted"/>
<dbReference type="Proteomes" id="UP001159364">
    <property type="component" value="Linkage Group LG11"/>
</dbReference>
<reference evidence="7 8" key="1">
    <citation type="submission" date="2021-09" db="EMBL/GenBank/DDBJ databases">
        <title>Genomic insights and catalytic innovation underlie evolution of tropane alkaloids biosynthesis.</title>
        <authorList>
            <person name="Wang Y.-J."/>
            <person name="Tian T."/>
            <person name="Huang J.-P."/>
            <person name="Huang S.-X."/>
        </authorList>
    </citation>
    <scope>NUCLEOTIDE SEQUENCE [LARGE SCALE GENOMIC DNA]</scope>
    <source>
        <strain evidence="7">KIB-2018</strain>
        <tissue evidence="7">Leaf</tissue>
    </source>
</reference>
<keyword evidence="3" id="KW-0862">Zinc</keyword>
<evidence type="ECO:0000313" key="7">
    <source>
        <dbReference type="EMBL" id="KAJ8751816.1"/>
    </source>
</evidence>
<organism evidence="7 8">
    <name type="scientific">Erythroxylum novogranatense</name>
    <dbReference type="NCBI Taxonomy" id="1862640"/>
    <lineage>
        <taxon>Eukaryota</taxon>
        <taxon>Viridiplantae</taxon>
        <taxon>Streptophyta</taxon>
        <taxon>Embryophyta</taxon>
        <taxon>Tracheophyta</taxon>
        <taxon>Spermatophyta</taxon>
        <taxon>Magnoliopsida</taxon>
        <taxon>eudicotyledons</taxon>
        <taxon>Gunneridae</taxon>
        <taxon>Pentapetalae</taxon>
        <taxon>rosids</taxon>
        <taxon>fabids</taxon>
        <taxon>Malpighiales</taxon>
        <taxon>Erythroxylaceae</taxon>
        <taxon>Erythroxylum</taxon>
    </lineage>
</organism>
<dbReference type="FunFam" id="1.10.220.150:FF:000005">
    <property type="entry name" value="Arf-GAP domain and FG repeat-containing protein 1"/>
    <property type="match status" value="1"/>
</dbReference>
<keyword evidence="2 4" id="KW-0863">Zinc-finger</keyword>
<feature type="region of interest" description="Disordered" evidence="5">
    <location>
        <begin position="164"/>
        <end position="190"/>
    </location>
</feature>
<evidence type="ECO:0000256" key="3">
    <source>
        <dbReference type="ARBA" id="ARBA00022833"/>
    </source>
</evidence>
<dbReference type="Pfam" id="PF01412">
    <property type="entry name" value="ArfGap"/>
    <property type="match status" value="1"/>
</dbReference>
<dbReference type="PROSITE" id="PS50115">
    <property type="entry name" value="ARFGAP"/>
    <property type="match status" value="1"/>
</dbReference>
<dbReference type="PRINTS" id="PR00405">
    <property type="entry name" value="REVINTRACTNG"/>
</dbReference>
<dbReference type="PANTHER" id="PTHR46085:SF16">
    <property type="entry name" value="ARFGAP_RECO-LIKE ZINC FINGER DOMAIN-CONTAINING PROTEIN"/>
    <property type="match status" value="1"/>
</dbReference>
<dbReference type="CDD" id="cd08838">
    <property type="entry name" value="ArfGap_AGFG"/>
    <property type="match status" value="1"/>
</dbReference>
<gene>
    <name evidence="7" type="ORF">K2173_026009</name>
</gene>
<protein>
    <recommendedName>
        <fullName evidence="6">Arf-GAP domain-containing protein</fullName>
    </recommendedName>
</protein>
<evidence type="ECO:0000256" key="1">
    <source>
        <dbReference type="ARBA" id="ARBA00022723"/>
    </source>
</evidence>
<evidence type="ECO:0000256" key="5">
    <source>
        <dbReference type="SAM" id="MobiDB-lite"/>
    </source>
</evidence>